<keyword evidence="3" id="KW-1185">Reference proteome</keyword>
<reference evidence="2 3" key="1">
    <citation type="submission" date="2019-09" db="EMBL/GenBank/DDBJ databases">
        <authorList>
            <person name="Ou C."/>
        </authorList>
    </citation>
    <scope>NUCLEOTIDE SEQUENCE [LARGE SCALE GENOMIC DNA]</scope>
    <source>
        <strain evidence="2">S2</strain>
        <tissue evidence="2">Leaf</tissue>
    </source>
</reference>
<comment type="caution">
    <text evidence="2">The sequence shown here is derived from an EMBL/GenBank/DDBJ whole genome shotgun (WGS) entry which is preliminary data.</text>
</comment>
<reference evidence="3" key="2">
    <citation type="submission" date="2019-10" db="EMBL/GenBank/DDBJ databases">
        <title>A de novo genome assembly of a pear dwarfing rootstock.</title>
        <authorList>
            <person name="Wang F."/>
            <person name="Wang J."/>
            <person name="Li S."/>
            <person name="Zhang Y."/>
            <person name="Fang M."/>
            <person name="Ma L."/>
            <person name="Zhao Y."/>
            <person name="Jiang S."/>
        </authorList>
    </citation>
    <scope>NUCLEOTIDE SEQUENCE [LARGE SCALE GENOMIC DNA]</scope>
</reference>
<dbReference type="AlphaFoldDB" id="A0A5N5GJG8"/>
<evidence type="ECO:0000313" key="3">
    <source>
        <dbReference type="Proteomes" id="UP000327157"/>
    </source>
</evidence>
<feature type="compositionally biased region" description="Basic and acidic residues" evidence="1">
    <location>
        <begin position="1"/>
        <end position="23"/>
    </location>
</feature>
<name>A0A5N5GJG8_9ROSA</name>
<dbReference type="EMBL" id="SMOL01000402">
    <property type="protein sequence ID" value="KAB2615277.1"/>
    <property type="molecule type" value="Genomic_DNA"/>
</dbReference>
<gene>
    <name evidence="2" type="ORF">D8674_021865</name>
</gene>
<dbReference type="Proteomes" id="UP000327157">
    <property type="component" value="Chromosome 3"/>
</dbReference>
<organism evidence="2 3">
    <name type="scientific">Pyrus ussuriensis x Pyrus communis</name>
    <dbReference type="NCBI Taxonomy" id="2448454"/>
    <lineage>
        <taxon>Eukaryota</taxon>
        <taxon>Viridiplantae</taxon>
        <taxon>Streptophyta</taxon>
        <taxon>Embryophyta</taxon>
        <taxon>Tracheophyta</taxon>
        <taxon>Spermatophyta</taxon>
        <taxon>Magnoliopsida</taxon>
        <taxon>eudicotyledons</taxon>
        <taxon>Gunneridae</taxon>
        <taxon>Pentapetalae</taxon>
        <taxon>rosids</taxon>
        <taxon>fabids</taxon>
        <taxon>Rosales</taxon>
        <taxon>Rosaceae</taxon>
        <taxon>Amygdaloideae</taxon>
        <taxon>Maleae</taxon>
        <taxon>Pyrus</taxon>
    </lineage>
</organism>
<accession>A0A5N5GJG8</accession>
<proteinExistence type="predicted"/>
<sequence length="99" mass="10747">MARSHGDRSRAAKKQEAGRDGCGRETGASLSQPRQGRVGMVQSNLFDLRAMVHWAHAGLGPRVLSCSICHSCNCLSRVLHFSYYGRVVGMLDLGCLMLG</sequence>
<evidence type="ECO:0000256" key="1">
    <source>
        <dbReference type="SAM" id="MobiDB-lite"/>
    </source>
</evidence>
<evidence type="ECO:0000313" key="2">
    <source>
        <dbReference type="EMBL" id="KAB2615277.1"/>
    </source>
</evidence>
<reference evidence="2 3" key="3">
    <citation type="submission" date="2019-11" db="EMBL/GenBank/DDBJ databases">
        <title>A de novo genome assembly of a pear dwarfing rootstock.</title>
        <authorList>
            <person name="Wang F."/>
            <person name="Wang J."/>
            <person name="Li S."/>
            <person name="Zhang Y."/>
            <person name="Fang M."/>
            <person name="Ma L."/>
            <person name="Zhao Y."/>
            <person name="Jiang S."/>
        </authorList>
    </citation>
    <scope>NUCLEOTIDE SEQUENCE [LARGE SCALE GENOMIC DNA]</scope>
    <source>
        <strain evidence="2">S2</strain>
        <tissue evidence="2">Leaf</tissue>
    </source>
</reference>
<protein>
    <submittedName>
        <fullName evidence="2">Uncharacterized protein</fullName>
    </submittedName>
</protein>
<feature type="region of interest" description="Disordered" evidence="1">
    <location>
        <begin position="1"/>
        <end position="36"/>
    </location>
</feature>